<dbReference type="PANTHER" id="PTHR43255">
    <property type="entry name" value="IRON-SULFUR-BINDING OXIDOREDUCTASE FADF-RELATED-RELATED"/>
    <property type="match status" value="1"/>
</dbReference>
<name>A0A445MZ19_9BACT</name>
<evidence type="ECO:0000256" key="1">
    <source>
        <dbReference type="ARBA" id="ARBA00022485"/>
    </source>
</evidence>
<dbReference type="GO" id="GO:0005886">
    <property type="term" value="C:plasma membrane"/>
    <property type="evidence" value="ECO:0007669"/>
    <property type="project" value="TreeGrafter"/>
</dbReference>
<organism evidence="7">
    <name type="scientific">uncultured Desulfobacterium sp</name>
    <dbReference type="NCBI Taxonomy" id="201089"/>
    <lineage>
        <taxon>Bacteria</taxon>
        <taxon>Pseudomonadati</taxon>
        <taxon>Thermodesulfobacteriota</taxon>
        <taxon>Desulfobacteria</taxon>
        <taxon>Desulfobacterales</taxon>
        <taxon>Desulfobacteriaceae</taxon>
        <taxon>Desulfobacterium</taxon>
        <taxon>environmental samples</taxon>
    </lineage>
</organism>
<feature type="domain" description="4Fe-4S ferredoxin-type" evidence="6">
    <location>
        <begin position="70"/>
        <end position="102"/>
    </location>
</feature>
<dbReference type="PROSITE" id="PS51379">
    <property type="entry name" value="4FE4S_FER_2"/>
    <property type="match status" value="1"/>
</dbReference>
<keyword evidence="3 7" id="KW-0560">Oxidoreductase</keyword>
<keyword evidence="5" id="KW-0411">Iron-sulfur</keyword>
<dbReference type="PANTHER" id="PTHR43255:SF1">
    <property type="entry name" value="IRON-SULFUR-BINDING OXIDOREDUCTASE FADF-RELATED"/>
    <property type="match status" value="1"/>
</dbReference>
<dbReference type="GO" id="GO:0051912">
    <property type="term" value="F:CoB--CoM heterodisulfide reductase activity"/>
    <property type="evidence" value="ECO:0007669"/>
    <property type="project" value="UniProtKB-EC"/>
</dbReference>
<evidence type="ECO:0000256" key="4">
    <source>
        <dbReference type="ARBA" id="ARBA00023004"/>
    </source>
</evidence>
<evidence type="ECO:0000259" key="6">
    <source>
        <dbReference type="PROSITE" id="PS51379"/>
    </source>
</evidence>
<dbReference type="InterPro" id="IPR017900">
    <property type="entry name" value="4Fe4S_Fe_S_CS"/>
</dbReference>
<evidence type="ECO:0000313" key="7">
    <source>
        <dbReference type="EMBL" id="SPD74728.1"/>
    </source>
</evidence>
<dbReference type="EMBL" id="OJIN01000173">
    <property type="protein sequence ID" value="SPD74728.1"/>
    <property type="molecule type" value="Genomic_DNA"/>
</dbReference>
<gene>
    <name evidence="7" type="ORF">PITCH_A320001</name>
</gene>
<sequence length="382" mass="43099">MIVDLKSTPHKTPRLIVEGGLVSKNAYICASCGFCRFGCPVSKKVGFESQTARGRMYILKKILDGELEYESDLIESFYACALCGNCSEICPAGVDYIEIVSELRKLFVESGMLPESQKLLRDNLTKYGNPFSKEEERGVWLPLTYREPRKSKNLYFIGCSSSYSSTRIPKSIMRVLEAVKYDFIVMGNLENCCGEPLFRMGEEQKADEFMERNVEKFDQLGVENIFASCAGCYKTLKNRYPKRFNVLHITQLLQQLVEQGELVFKKEFPRKIIYFDGCDIGRHCGTYEEPRNLLKAIPGVELLEFDYNRDEAMCCGGPFAASAPELAAKIAEDRVREAEEQGADIIAVACPTCMVNLRDGARRAGIEMEVQDITMLLPRLVG</sequence>
<dbReference type="InterPro" id="IPR017896">
    <property type="entry name" value="4Fe4S_Fe-S-bd"/>
</dbReference>
<dbReference type="PROSITE" id="PS00198">
    <property type="entry name" value="4FE4S_FER_1"/>
    <property type="match status" value="1"/>
</dbReference>
<proteinExistence type="predicted"/>
<dbReference type="InterPro" id="IPR004017">
    <property type="entry name" value="Cys_rich_dom"/>
</dbReference>
<dbReference type="AlphaFoldDB" id="A0A445MZ19"/>
<reference evidence="7" key="1">
    <citation type="submission" date="2018-01" db="EMBL/GenBank/DDBJ databases">
        <authorList>
            <person name="Regsiter A."/>
            <person name="William W."/>
        </authorList>
    </citation>
    <scope>NUCLEOTIDE SEQUENCE</scope>
    <source>
        <strain evidence="7">TRIP AH-1</strain>
    </source>
</reference>
<evidence type="ECO:0000256" key="2">
    <source>
        <dbReference type="ARBA" id="ARBA00022723"/>
    </source>
</evidence>
<dbReference type="Gene3D" id="1.10.1060.10">
    <property type="entry name" value="Alpha-helical ferredoxin"/>
    <property type="match status" value="1"/>
</dbReference>
<dbReference type="InterPro" id="IPR009051">
    <property type="entry name" value="Helical_ferredxn"/>
</dbReference>
<keyword evidence="4" id="KW-0408">Iron</keyword>
<dbReference type="EC" id="1.8.98.1" evidence="7"/>
<dbReference type="GO" id="GO:0046872">
    <property type="term" value="F:metal ion binding"/>
    <property type="evidence" value="ECO:0007669"/>
    <property type="project" value="UniProtKB-KW"/>
</dbReference>
<dbReference type="SUPFAM" id="SSF46548">
    <property type="entry name" value="alpha-helical ferredoxin"/>
    <property type="match status" value="1"/>
</dbReference>
<dbReference type="Pfam" id="PF13183">
    <property type="entry name" value="Fer4_8"/>
    <property type="match status" value="1"/>
</dbReference>
<keyword evidence="2" id="KW-0479">Metal-binding</keyword>
<protein>
    <submittedName>
        <fullName evidence="7">Putative CoB--CoM heterodisulfide reductase 2 iron-sulfur subunit D</fullName>
        <ecNumber evidence="7">1.8.98.1</ecNumber>
    </submittedName>
</protein>
<evidence type="ECO:0000256" key="5">
    <source>
        <dbReference type="ARBA" id="ARBA00023014"/>
    </source>
</evidence>
<accession>A0A445MZ19</accession>
<evidence type="ECO:0000256" key="3">
    <source>
        <dbReference type="ARBA" id="ARBA00023002"/>
    </source>
</evidence>
<dbReference type="GO" id="GO:0051539">
    <property type="term" value="F:4 iron, 4 sulfur cluster binding"/>
    <property type="evidence" value="ECO:0007669"/>
    <property type="project" value="UniProtKB-KW"/>
</dbReference>
<keyword evidence="1" id="KW-0004">4Fe-4S</keyword>
<dbReference type="InterPro" id="IPR051460">
    <property type="entry name" value="HdrC_iron-sulfur_subunit"/>
</dbReference>
<dbReference type="Pfam" id="PF02754">
    <property type="entry name" value="CCG"/>
    <property type="match status" value="2"/>
</dbReference>